<dbReference type="SUPFAM" id="SSF103473">
    <property type="entry name" value="MFS general substrate transporter"/>
    <property type="match status" value="1"/>
</dbReference>
<comment type="caution">
    <text evidence="9">The sequence shown here is derived from an EMBL/GenBank/DDBJ whole genome shotgun (WGS) entry which is preliminary data.</text>
</comment>
<evidence type="ECO:0000256" key="5">
    <source>
        <dbReference type="ARBA" id="ARBA00022989"/>
    </source>
</evidence>
<feature type="transmembrane region" description="Helical" evidence="7">
    <location>
        <begin position="415"/>
        <end position="440"/>
    </location>
</feature>
<evidence type="ECO:0000313" key="10">
    <source>
        <dbReference type="Proteomes" id="UP000617628"/>
    </source>
</evidence>
<evidence type="ECO:0000313" key="9">
    <source>
        <dbReference type="EMBL" id="MBK1875967.1"/>
    </source>
</evidence>
<dbReference type="Pfam" id="PF00083">
    <property type="entry name" value="Sugar_tr"/>
    <property type="match status" value="2"/>
</dbReference>
<dbReference type="GO" id="GO:0016020">
    <property type="term" value="C:membrane"/>
    <property type="evidence" value="ECO:0007669"/>
    <property type="project" value="UniProtKB-SubCell"/>
</dbReference>
<dbReference type="InterPro" id="IPR036259">
    <property type="entry name" value="MFS_trans_sf"/>
</dbReference>
<keyword evidence="4 7" id="KW-0812">Transmembrane</keyword>
<keyword evidence="5 7" id="KW-1133">Transmembrane helix</keyword>
<keyword evidence="3" id="KW-0813">Transport</keyword>
<dbReference type="EMBL" id="JAENIL010000005">
    <property type="protein sequence ID" value="MBK1875967.1"/>
    <property type="molecule type" value="Genomic_DNA"/>
</dbReference>
<feature type="transmembrane region" description="Helical" evidence="7">
    <location>
        <begin position="262"/>
        <end position="285"/>
    </location>
</feature>
<evidence type="ECO:0000256" key="6">
    <source>
        <dbReference type="ARBA" id="ARBA00023136"/>
    </source>
</evidence>
<dbReference type="AlphaFoldDB" id="A0A934RX26"/>
<feature type="transmembrane region" description="Helical" evidence="7">
    <location>
        <begin position="305"/>
        <end position="322"/>
    </location>
</feature>
<keyword evidence="10" id="KW-1185">Reference proteome</keyword>
<feature type="transmembrane region" description="Helical" evidence="7">
    <location>
        <begin position="77"/>
        <end position="96"/>
    </location>
</feature>
<sequence length="525" mass="57176">MSQAHRNAFFYSLIVALGGFVFGLDLVLIAGTFQYTKIQFGLSAAEIGLIASGPGWGALAALLFAGYISDRFGRKKTLLLIAALYTVSAIGSALAAGLWSLFAFRLIGGLAFTSLSMASMYIGEIAPPAIRGKLVGANQFNIAIGTFAASGLNFLIANSAASSPAWASLIALNEDTAWRWMLGIETIPAVIWFLLLLKVPESPRWLILNDKVNEAKKVLSRITDPDKVQEQFDQIVLNLKDTHHSLNYAQQAKLLFSPKLKIALYVGLILAIVQPWTGMNALQSFMPQIFEYAGRGETKLYDQMIVNFISMFFTLLALFLIDKIGRRKILIGGLSACALSWFVIAYGFGSATYSVTPEVIAAVSEEIDPAKLQAIEGKVFQDELTFKTELMQLVTADEYRTIEGPVFNHGVSMNALLVLTAIIVFACAFSFSAGPILWILFSELFPTKVRALSITGCAFVTSVFGGVVVPQLYPIQVETLGSTTTFFIYGAFCFFGMIALAKLTPETKGKSIEEIEVEIERLGSK</sequence>
<dbReference type="InterPro" id="IPR050814">
    <property type="entry name" value="Myo-inositol_Transporter"/>
</dbReference>
<dbReference type="PROSITE" id="PS50850">
    <property type="entry name" value="MFS"/>
    <property type="match status" value="1"/>
</dbReference>
<feature type="transmembrane region" description="Helical" evidence="7">
    <location>
        <begin position="102"/>
        <end position="122"/>
    </location>
</feature>
<comment type="similarity">
    <text evidence="2">Belongs to the major facilitator superfamily. Sugar transporter (TC 2.A.1.1) family.</text>
</comment>
<evidence type="ECO:0000256" key="2">
    <source>
        <dbReference type="ARBA" id="ARBA00010992"/>
    </source>
</evidence>
<feature type="transmembrane region" description="Helical" evidence="7">
    <location>
        <begin position="9"/>
        <end position="35"/>
    </location>
</feature>
<feature type="transmembrane region" description="Helical" evidence="7">
    <location>
        <begin position="47"/>
        <end position="65"/>
    </location>
</feature>
<dbReference type="PROSITE" id="PS00216">
    <property type="entry name" value="SUGAR_TRANSPORT_1"/>
    <property type="match status" value="2"/>
</dbReference>
<feature type="domain" description="Major facilitator superfamily (MFS) profile" evidence="8">
    <location>
        <begin position="11"/>
        <end position="508"/>
    </location>
</feature>
<keyword evidence="6 7" id="KW-0472">Membrane</keyword>
<feature type="transmembrane region" description="Helical" evidence="7">
    <location>
        <begin position="479"/>
        <end position="501"/>
    </location>
</feature>
<evidence type="ECO:0000256" key="1">
    <source>
        <dbReference type="ARBA" id="ARBA00004141"/>
    </source>
</evidence>
<evidence type="ECO:0000256" key="3">
    <source>
        <dbReference type="ARBA" id="ARBA00022448"/>
    </source>
</evidence>
<reference evidence="9" key="1">
    <citation type="submission" date="2021-01" db="EMBL/GenBank/DDBJ databases">
        <title>Modified the classification status of verrucomicrobia.</title>
        <authorList>
            <person name="Feng X."/>
        </authorList>
    </citation>
    <scope>NUCLEOTIDE SEQUENCE</scope>
    <source>
        <strain evidence="9">KCTC 13126</strain>
    </source>
</reference>
<evidence type="ECO:0000256" key="4">
    <source>
        <dbReference type="ARBA" id="ARBA00022692"/>
    </source>
</evidence>
<comment type="subcellular location">
    <subcellularLocation>
        <location evidence="1">Membrane</location>
        <topology evidence="1">Multi-pass membrane protein</topology>
    </subcellularLocation>
</comment>
<feature type="transmembrane region" description="Helical" evidence="7">
    <location>
        <begin position="329"/>
        <end position="348"/>
    </location>
</feature>
<dbReference type="InterPro" id="IPR005829">
    <property type="entry name" value="Sugar_transporter_CS"/>
</dbReference>
<dbReference type="InterPro" id="IPR005828">
    <property type="entry name" value="MFS_sugar_transport-like"/>
</dbReference>
<proteinExistence type="inferred from homology"/>
<dbReference type="GO" id="GO:0022857">
    <property type="term" value="F:transmembrane transporter activity"/>
    <property type="evidence" value="ECO:0007669"/>
    <property type="project" value="InterPro"/>
</dbReference>
<dbReference type="PANTHER" id="PTHR48020">
    <property type="entry name" value="PROTON MYO-INOSITOL COTRANSPORTER"/>
    <property type="match status" value="1"/>
</dbReference>
<protein>
    <submittedName>
        <fullName evidence="9">MFS transporter</fullName>
    </submittedName>
</protein>
<dbReference type="InterPro" id="IPR003663">
    <property type="entry name" value="Sugar/inositol_transpt"/>
</dbReference>
<gene>
    <name evidence="9" type="ORF">JIN87_03745</name>
</gene>
<evidence type="ECO:0000259" key="8">
    <source>
        <dbReference type="PROSITE" id="PS50850"/>
    </source>
</evidence>
<dbReference type="InterPro" id="IPR020846">
    <property type="entry name" value="MFS_dom"/>
</dbReference>
<dbReference type="Gene3D" id="1.20.1250.20">
    <property type="entry name" value="MFS general substrate transporter like domains"/>
    <property type="match status" value="1"/>
</dbReference>
<evidence type="ECO:0000256" key="7">
    <source>
        <dbReference type="SAM" id="Phobius"/>
    </source>
</evidence>
<feature type="transmembrane region" description="Helical" evidence="7">
    <location>
        <begin position="134"/>
        <end position="157"/>
    </location>
</feature>
<dbReference type="Proteomes" id="UP000617628">
    <property type="component" value="Unassembled WGS sequence"/>
</dbReference>
<organism evidence="9 10">
    <name type="scientific">Pelagicoccus mobilis</name>
    <dbReference type="NCBI Taxonomy" id="415221"/>
    <lineage>
        <taxon>Bacteria</taxon>
        <taxon>Pseudomonadati</taxon>
        <taxon>Verrucomicrobiota</taxon>
        <taxon>Opitutia</taxon>
        <taxon>Puniceicoccales</taxon>
        <taxon>Pelagicoccaceae</taxon>
        <taxon>Pelagicoccus</taxon>
    </lineage>
</organism>
<accession>A0A934RX26</accession>
<dbReference type="PRINTS" id="PR00171">
    <property type="entry name" value="SUGRTRNSPORT"/>
</dbReference>
<feature type="transmembrane region" description="Helical" evidence="7">
    <location>
        <begin position="452"/>
        <end position="473"/>
    </location>
</feature>
<feature type="transmembrane region" description="Helical" evidence="7">
    <location>
        <begin position="177"/>
        <end position="197"/>
    </location>
</feature>
<dbReference type="RefSeq" id="WP_200354183.1">
    <property type="nucleotide sequence ID" value="NZ_JAENIL010000005.1"/>
</dbReference>
<dbReference type="PANTHER" id="PTHR48020:SF12">
    <property type="entry name" value="PROTON MYO-INOSITOL COTRANSPORTER"/>
    <property type="match status" value="1"/>
</dbReference>
<name>A0A934RX26_9BACT</name>